<dbReference type="InterPro" id="IPR039911">
    <property type="entry name" value="JIP3/JIP4"/>
</dbReference>
<dbReference type="HOGENOM" id="CLU_1455779_0_0_1"/>
<feature type="region of interest" description="Disordered" evidence="1">
    <location>
        <begin position="1"/>
        <end position="35"/>
    </location>
</feature>
<reference evidence="2" key="1">
    <citation type="journal article" date="2012" name="Nature">
        <title>The oyster genome reveals stress adaptation and complexity of shell formation.</title>
        <authorList>
            <person name="Zhang G."/>
            <person name="Fang X."/>
            <person name="Guo X."/>
            <person name="Li L."/>
            <person name="Luo R."/>
            <person name="Xu F."/>
            <person name="Yang P."/>
            <person name="Zhang L."/>
            <person name="Wang X."/>
            <person name="Qi H."/>
            <person name="Xiong Z."/>
            <person name="Que H."/>
            <person name="Xie Y."/>
            <person name="Holland P.W."/>
            <person name="Paps J."/>
            <person name="Zhu Y."/>
            <person name="Wu F."/>
            <person name="Chen Y."/>
            <person name="Wang J."/>
            <person name="Peng C."/>
            <person name="Meng J."/>
            <person name="Yang L."/>
            <person name="Liu J."/>
            <person name="Wen B."/>
            <person name="Zhang N."/>
            <person name="Huang Z."/>
            <person name="Zhu Q."/>
            <person name="Feng Y."/>
            <person name="Mount A."/>
            <person name="Hedgecock D."/>
            <person name="Xu Z."/>
            <person name="Liu Y."/>
            <person name="Domazet-Loso T."/>
            <person name="Du Y."/>
            <person name="Sun X."/>
            <person name="Zhang S."/>
            <person name="Liu B."/>
            <person name="Cheng P."/>
            <person name="Jiang X."/>
            <person name="Li J."/>
            <person name="Fan D."/>
            <person name="Wang W."/>
            <person name="Fu W."/>
            <person name="Wang T."/>
            <person name="Wang B."/>
            <person name="Zhang J."/>
            <person name="Peng Z."/>
            <person name="Li Y."/>
            <person name="Li N."/>
            <person name="Wang J."/>
            <person name="Chen M."/>
            <person name="He Y."/>
            <person name="Tan F."/>
            <person name="Song X."/>
            <person name="Zheng Q."/>
            <person name="Huang R."/>
            <person name="Yang H."/>
            <person name="Du X."/>
            <person name="Chen L."/>
            <person name="Yang M."/>
            <person name="Gaffney P.M."/>
            <person name="Wang S."/>
            <person name="Luo L."/>
            <person name="She Z."/>
            <person name="Ming Y."/>
            <person name="Huang W."/>
            <person name="Zhang S."/>
            <person name="Huang B."/>
            <person name="Zhang Y."/>
            <person name="Qu T."/>
            <person name="Ni P."/>
            <person name="Miao G."/>
            <person name="Wang J."/>
            <person name="Wang Q."/>
            <person name="Steinberg C.E."/>
            <person name="Wang H."/>
            <person name="Li N."/>
            <person name="Qian L."/>
            <person name="Zhang G."/>
            <person name="Li Y."/>
            <person name="Yang H."/>
            <person name="Liu X."/>
            <person name="Wang J."/>
            <person name="Yin Y."/>
            <person name="Wang J."/>
        </authorList>
    </citation>
    <scope>NUCLEOTIDE SEQUENCE [LARGE SCALE GENOMIC DNA]</scope>
    <source>
        <strain evidence="2">05x7-T-G4-1.051#20</strain>
    </source>
</reference>
<keyword evidence="2" id="KW-0808">Transferase</keyword>
<dbReference type="GO" id="GO:0008432">
    <property type="term" value="F:JUN kinase binding"/>
    <property type="evidence" value="ECO:0007669"/>
    <property type="project" value="TreeGrafter"/>
</dbReference>
<gene>
    <name evidence="2" type="ORF">CGI_10006023</name>
</gene>
<sequence>MVNRGSPRKGLSAATESAESGDNRSRHEAYPVEDSNAKLVLSGGEGYVDFRIGDGEDDNPEEEEKKLSLSKGDKSHLIVWEVTQTQIECAHCGIYFVHIDCKTESVPIVTLFRFDMLRQLYMTPSKQMKNEGVGQRTVHDVDYISDLRKLVPACMCILYVVCKVMYMDCAFLDEQRNKMDLSGHLP</sequence>
<proteinExistence type="predicted"/>
<dbReference type="GO" id="GO:0019894">
    <property type="term" value="F:kinesin binding"/>
    <property type="evidence" value="ECO:0007669"/>
    <property type="project" value="TreeGrafter"/>
</dbReference>
<dbReference type="InParanoid" id="K1PFS3"/>
<evidence type="ECO:0000256" key="1">
    <source>
        <dbReference type="SAM" id="MobiDB-lite"/>
    </source>
</evidence>
<name>K1PFS3_MAGGI</name>
<dbReference type="GO" id="GO:0016192">
    <property type="term" value="P:vesicle-mediated transport"/>
    <property type="evidence" value="ECO:0007669"/>
    <property type="project" value="TreeGrafter"/>
</dbReference>
<protein>
    <submittedName>
        <fullName evidence="2">C-jun-amino-terminal kinase-interacting protein 3</fullName>
    </submittedName>
</protein>
<evidence type="ECO:0000313" key="2">
    <source>
        <dbReference type="EMBL" id="EKC20448.1"/>
    </source>
</evidence>
<accession>K1PFS3</accession>
<keyword evidence="2" id="KW-0418">Kinase</keyword>
<dbReference type="GO" id="GO:0030159">
    <property type="term" value="F:signaling receptor complex adaptor activity"/>
    <property type="evidence" value="ECO:0007669"/>
    <property type="project" value="TreeGrafter"/>
</dbReference>
<dbReference type="GO" id="GO:0016301">
    <property type="term" value="F:kinase activity"/>
    <property type="evidence" value="ECO:0007669"/>
    <property type="project" value="UniProtKB-KW"/>
</dbReference>
<dbReference type="PANTHER" id="PTHR13886">
    <property type="entry name" value="JNK/SAPK-ASSOCIATED PROTEIN"/>
    <property type="match status" value="1"/>
</dbReference>
<dbReference type="EMBL" id="JH817074">
    <property type="protein sequence ID" value="EKC20448.1"/>
    <property type="molecule type" value="Genomic_DNA"/>
</dbReference>
<dbReference type="GO" id="GO:0005078">
    <property type="term" value="F:MAP-kinase scaffold activity"/>
    <property type="evidence" value="ECO:0007669"/>
    <property type="project" value="InterPro"/>
</dbReference>
<feature type="compositionally biased region" description="Basic and acidic residues" evidence="1">
    <location>
        <begin position="21"/>
        <end position="30"/>
    </location>
</feature>
<dbReference type="AlphaFoldDB" id="K1PFS3"/>
<organism evidence="2">
    <name type="scientific">Magallana gigas</name>
    <name type="common">Pacific oyster</name>
    <name type="synonym">Crassostrea gigas</name>
    <dbReference type="NCBI Taxonomy" id="29159"/>
    <lineage>
        <taxon>Eukaryota</taxon>
        <taxon>Metazoa</taxon>
        <taxon>Spiralia</taxon>
        <taxon>Lophotrochozoa</taxon>
        <taxon>Mollusca</taxon>
        <taxon>Bivalvia</taxon>
        <taxon>Autobranchia</taxon>
        <taxon>Pteriomorphia</taxon>
        <taxon>Ostreida</taxon>
        <taxon>Ostreoidea</taxon>
        <taxon>Ostreidae</taxon>
        <taxon>Magallana</taxon>
    </lineage>
</organism>
<dbReference type="PANTHER" id="PTHR13886:SF4">
    <property type="entry name" value="JNK-INTERACTING PROTEIN 3"/>
    <property type="match status" value="1"/>
</dbReference>
<dbReference type="GO" id="GO:0005737">
    <property type="term" value="C:cytoplasm"/>
    <property type="evidence" value="ECO:0007669"/>
    <property type="project" value="TreeGrafter"/>
</dbReference>